<gene>
    <name evidence="8" type="ORF">E6H05_14140</name>
</gene>
<dbReference type="Pfam" id="PF00482">
    <property type="entry name" value="T2SSF"/>
    <property type="match status" value="1"/>
</dbReference>
<dbReference type="InterPro" id="IPR018076">
    <property type="entry name" value="T2SS_GspF_dom"/>
</dbReference>
<keyword evidence="3 6" id="KW-0812">Transmembrane</keyword>
<feature type="transmembrane region" description="Helical" evidence="6">
    <location>
        <begin position="283"/>
        <end position="302"/>
    </location>
</feature>
<dbReference type="EMBL" id="VBAP01000165">
    <property type="protein sequence ID" value="TMI70150.1"/>
    <property type="molecule type" value="Genomic_DNA"/>
</dbReference>
<evidence type="ECO:0000256" key="3">
    <source>
        <dbReference type="ARBA" id="ARBA00022692"/>
    </source>
</evidence>
<accession>A0A537IFW9</accession>
<dbReference type="AlphaFoldDB" id="A0A537IFW9"/>
<organism evidence="8 9">
    <name type="scientific">Candidatus Segetimicrobium genomatis</name>
    <dbReference type="NCBI Taxonomy" id="2569760"/>
    <lineage>
        <taxon>Bacteria</taxon>
        <taxon>Bacillati</taxon>
        <taxon>Candidatus Sysuimicrobiota</taxon>
        <taxon>Candidatus Sysuimicrobiia</taxon>
        <taxon>Candidatus Sysuimicrobiales</taxon>
        <taxon>Candidatus Segetimicrobiaceae</taxon>
        <taxon>Candidatus Segetimicrobium</taxon>
    </lineage>
</organism>
<sequence length="310" mass="32970">MNDPLLIGLLGGCSILSLVLAAWLPSYRRRRDEGRRLREFVADAASTAQDGVARRGRAGEGIGGWLERQARRAKVDLSAAELALLMLLFATGMVALVFAVAGHAHPATGLVAATIGASVPILWLRRRASAIAARFAEQLPDTVATLANAIRGGLTLKQAVSQVVRESPEPTTGEFRPVDRALGLGVTLDAALDDLLLRRPSDDLALLAAAMSLHAQVGGNLARVLDSIAEALRERGRIHRDVRVLTSQQRYSAYVLAGLPIVVALALYLVSPDYFGVMFAYPATRLALGLAALLVLAGFVVMRELGSVDV</sequence>
<feature type="transmembrane region" description="Helical" evidence="6">
    <location>
        <begin position="6"/>
        <end position="27"/>
    </location>
</feature>
<evidence type="ECO:0000256" key="6">
    <source>
        <dbReference type="SAM" id="Phobius"/>
    </source>
</evidence>
<evidence type="ECO:0000256" key="5">
    <source>
        <dbReference type="ARBA" id="ARBA00023136"/>
    </source>
</evidence>
<evidence type="ECO:0000259" key="7">
    <source>
        <dbReference type="Pfam" id="PF00482"/>
    </source>
</evidence>
<evidence type="ECO:0000256" key="4">
    <source>
        <dbReference type="ARBA" id="ARBA00022989"/>
    </source>
</evidence>
<reference evidence="8 9" key="1">
    <citation type="journal article" date="2019" name="Nat. Microbiol.">
        <title>Mediterranean grassland soil C-N compound turnover is dependent on rainfall and depth, and is mediated by genomically divergent microorganisms.</title>
        <authorList>
            <person name="Diamond S."/>
            <person name="Andeer P.F."/>
            <person name="Li Z."/>
            <person name="Crits-Christoph A."/>
            <person name="Burstein D."/>
            <person name="Anantharaman K."/>
            <person name="Lane K.R."/>
            <person name="Thomas B.C."/>
            <person name="Pan C."/>
            <person name="Northen T.R."/>
            <person name="Banfield J.F."/>
        </authorList>
    </citation>
    <scope>NUCLEOTIDE SEQUENCE [LARGE SCALE GENOMIC DNA]</scope>
    <source>
        <strain evidence="8">NP_8</strain>
    </source>
</reference>
<keyword evidence="5 6" id="KW-0472">Membrane</keyword>
<name>A0A537IFW9_9BACT</name>
<proteinExistence type="predicted"/>
<dbReference type="PANTHER" id="PTHR35007:SF1">
    <property type="entry name" value="PILUS ASSEMBLY PROTEIN"/>
    <property type="match status" value="1"/>
</dbReference>
<feature type="domain" description="Type II secretion system protein GspF" evidence="7">
    <location>
        <begin position="144"/>
        <end position="267"/>
    </location>
</feature>
<feature type="transmembrane region" description="Helical" evidence="6">
    <location>
        <begin position="251"/>
        <end position="271"/>
    </location>
</feature>
<feature type="transmembrane region" description="Helical" evidence="6">
    <location>
        <begin position="82"/>
        <end position="101"/>
    </location>
</feature>
<comment type="subcellular location">
    <subcellularLocation>
        <location evidence="1">Cell membrane</location>
        <topology evidence="1">Multi-pass membrane protein</topology>
    </subcellularLocation>
</comment>
<dbReference type="Proteomes" id="UP000318834">
    <property type="component" value="Unassembled WGS sequence"/>
</dbReference>
<keyword evidence="4 6" id="KW-1133">Transmembrane helix</keyword>
<keyword evidence="2" id="KW-1003">Cell membrane</keyword>
<evidence type="ECO:0000313" key="9">
    <source>
        <dbReference type="Proteomes" id="UP000318834"/>
    </source>
</evidence>
<evidence type="ECO:0000313" key="8">
    <source>
        <dbReference type="EMBL" id="TMI70150.1"/>
    </source>
</evidence>
<comment type="caution">
    <text evidence="8">The sequence shown here is derived from an EMBL/GenBank/DDBJ whole genome shotgun (WGS) entry which is preliminary data.</text>
</comment>
<dbReference type="GO" id="GO:0005886">
    <property type="term" value="C:plasma membrane"/>
    <property type="evidence" value="ECO:0007669"/>
    <property type="project" value="UniProtKB-SubCell"/>
</dbReference>
<dbReference type="PANTHER" id="PTHR35007">
    <property type="entry name" value="INTEGRAL MEMBRANE PROTEIN-RELATED"/>
    <property type="match status" value="1"/>
</dbReference>
<protein>
    <recommendedName>
        <fullName evidence="7">Type II secretion system protein GspF domain-containing protein</fullName>
    </recommendedName>
</protein>
<dbReference type="InterPro" id="IPR042094">
    <property type="entry name" value="T2SS_GspF_sf"/>
</dbReference>
<dbReference type="Gene3D" id="1.20.81.30">
    <property type="entry name" value="Type II secretion system (T2SS), domain F"/>
    <property type="match status" value="1"/>
</dbReference>
<evidence type="ECO:0000256" key="1">
    <source>
        <dbReference type="ARBA" id="ARBA00004651"/>
    </source>
</evidence>
<evidence type="ECO:0000256" key="2">
    <source>
        <dbReference type="ARBA" id="ARBA00022475"/>
    </source>
</evidence>
<feature type="transmembrane region" description="Helical" evidence="6">
    <location>
        <begin position="107"/>
        <end position="124"/>
    </location>
</feature>